<reference evidence="1 2" key="1">
    <citation type="submission" date="2019-03" db="EMBL/GenBank/DDBJ databases">
        <title>Metabolic potential of uncultured bacteria and archaea associated with petroleum seepage in deep-sea sediments.</title>
        <authorList>
            <person name="Dong X."/>
            <person name="Hubert C."/>
        </authorList>
    </citation>
    <scope>NUCLEOTIDE SEQUENCE [LARGE SCALE GENOMIC DNA]</scope>
    <source>
        <strain evidence="1">E44_bin3</strain>
    </source>
</reference>
<evidence type="ECO:0000313" key="1">
    <source>
        <dbReference type="EMBL" id="TET27154.1"/>
    </source>
</evidence>
<dbReference type="Proteomes" id="UP000316517">
    <property type="component" value="Unassembled WGS sequence"/>
</dbReference>
<name>A0A523TA05_UNCAE</name>
<protein>
    <submittedName>
        <fullName evidence="1">Transglutaminase domain-containing protein</fullName>
    </submittedName>
</protein>
<comment type="caution">
    <text evidence="1">The sequence shown here is derived from an EMBL/GenBank/DDBJ whole genome shotgun (WGS) entry which is preliminary data.</text>
</comment>
<accession>A0A523TA05</accession>
<organism evidence="1 2">
    <name type="scientific">Aerophobetes bacterium</name>
    <dbReference type="NCBI Taxonomy" id="2030807"/>
    <lineage>
        <taxon>Bacteria</taxon>
        <taxon>Candidatus Aerophobota</taxon>
    </lineage>
</organism>
<gene>
    <name evidence="1" type="ORF">E3J68_04590</name>
</gene>
<dbReference type="SUPFAM" id="SSF54001">
    <property type="entry name" value="Cysteine proteinases"/>
    <property type="match status" value="1"/>
</dbReference>
<dbReference type="AlphaFoldDB" id="A0A523TA05"/>
<dbReference type="InterPro" id="IPR038765">
    <property type="entry name" value="Papain-like_cys_pep_sf"/>
</dbReference>
<evidence type="ECO:0000313" key="2">
    <source>
        <dbReference type="Proteomes" id="UP000316517"/>
    </source>
</evidence>
<proteinExistence type="predicted"/>
<sequence>MKRDRILVLFFLVLLGVYSLVTCAPAQVPVGELSVIRITKKATVDEKGDLHVNLEWKIPTQALYAEIKTNYPNPYMLLREFLPRRATCESANTKVEYNDLQRSFQLSTDFLGAAVNRQGRWEVYMGKGTECIWVENQKVTFLQIIPADSQMIEVMDLMVILPQKASSIRYEEDKGLLTYALPEKLATGHCELKVSVESKPRIMAAIYKLYGNSQVFEESMWVAKGLFKNNGKSNIRDLKISYKLGEYSEASVPKGYSLIVPGGTVADLYYPVISSKVTDLITRTPVDLQISYTYQDEKGTAYSDAAVERLEILGMNQIEFSNLTEEDRTGTWAGSFSNGPLLAAWVTHLDPPVKAFAGMVSQLAGGVPTALNPESAIKFCKALYDLEVANGMAYQTPSGFLTEYSPGQDIKYPRDVLRDKSGTCVDLAILYASVCEAVGLKAILIVIPGHAFPVVVLPDGRSLPVESTAISGPQGAAPFNTAVQIGSQNLSQLQAGMYYAVNVEAMHQEGVVSPELPKLEADILKRWGWHLPDTGGN</sequence>
<dbReference type="EMBL" id="SOJT01000201">
    <property type="protein sequence ID" value="TET27154.1"/>
    <property type="molecule type" value="Genomic_DNA"/>
</dbReference>